<evidence type="ECO:0000256" key="1">
    <source>
        <dbReference type="SAM" id="MobiDB-lite"/>
    </source>
</evidence>
<protein>
    <submittedName>
        <fullName evidence="2">Uncharacterized protein</fullName>
    </submittedName>
</protein>
<feature type="region of interest" description="Disordered" evidence="1">
    <location>
        <begin position="174"/>
        <end position="412"/>
    </location>
</feature>
<reference evidence="2 3" key="1">
    <citation type="submission" date="2022-09" db="EMBL/GenBank/DDBJ databases">
        <authorList>
            <person name="Palmer J.M."/>
        </authorList>
    </citation>
    <scope>NUCLEOTIDE SEQUENCE [LARGE SCALE GENOMIC DNA]</scope>
    <source>
        <strain evidence="2 3">DSM 7382</strain>
    </source>
</reference>
<feature type="compositionally biased region" description="Polar residues" evidence="1">
    <location>
        <begin position="234"/>
        <end position="244"/>
    </location>
</feature>
<keyword evidence="3" id="KW-1185">Reference proteome</keyword>
<feature type="compositionally biased region" description="Polar residues" evidence="1">
    <location>
        <begin position="327"/>
        <end position="337"/>
    </location>
</feature>
<accession>A0AAW0GKE8</accession>
<feature type="compositionally biased region" description="Low complexity" evidence="1">
    <location>
        <begin position="28"/>
        <end position="40"/>
    </location>
</feature>
<feature type="compositionally biased region" description="Basic and acidic residues" evidence="1">
    <location>
        <begin position="8"/>
        <end position="19"/>
    </location>
</feature>
<feature type="region of interest" description="Disordered" evidence="1">
    <location>
        <begin position="91"/>
        <end position="161"/>
    </location>
</feature>
<dbReference type="EMBL" id="JASBNA010000003">
    <property type="protein sequence ID" value="KAK7693131.1"/>
    <property type="molecule type" value="Genomic_DNA"/>
</dbReference>
<dbReference type="PRINTS" id="PR00929">
    <property type="entry name" value="ATHOOK"/>
</dbReference>
<dbReference type="Proteomes" id="UP001385951">
    <property type="component" value="Unassembled WGS sequence"/>
</dbReference>
<feature type="compositionally biased region" description="Pro residues" evidence="1">
    <location>
        <begin position="349"/>
        <end position="358"/>
    </location>
</feature>
<evidence type="ECO:0000313" key="2">
    <source>
        <dbReference type="EMBL" id="KAK7693131.1"/>
    </source>
</evidence>
<feature type="compositionally biased region" description="Polar residues" evidence="1">
    <location>
        <begin position="188"/>
        <end position="203"/>
    </location>
</feature>
<feature type="region of interest" description="Disordered" evidence="1">
    <location>
        <begin position="1"/>
        <end position="51"/>
    </location>
</feature>
<evidence type="ECO:0000313" key="3">
    <source>
        <dbReference type="Proteomes" id="UP001385951"/>
    </source>
</evidence>
<dbReference type="AlphaFoldDB" id="A0AAW0GKE8"/>
<gene>
    <name evidence="2" type="ORF">QCA50_002697</name>
</gene>
<dbReference type="InterPro" id="IPR017956">
    <property type="entry name" value="AT_hook_DNA-bd_motif"/>
</dbReference>
<feature type="compositionally biased region" description="Basic residues" evidence="1">
    <location>
        <begin position="278"/>
        <end position="290"/>
    </location>
</feature>
<dbReference type="GO" id="GO:0003677">
    <property type="term" value="F:DNA binding"/>
    <property type="evidence" value="ECO:0007669"/>
    <property type="project" value="InterPro"/>
</dbReference>
<dbReference type="SMART" id="SM00384">
    <property type="entry name" value="AT_hook"/>
    <property type="match status" value="3"/>
</dbReference>
<proteinExistence type="predicted"/>
<name>A0AAW0GKE8_9APHY</name>
<organism evidence="2 3">
    <name type="scientific">Cerrena zonata</name>
    <dbReference type="NCBI Taxonomy" id="2478898"/>
    <lineage>
        <taxon>Eukaryota</taxon>
        <taxon>Fungi</taxon>
        <taxon>Dikarya</taxon>
        <taxon>Basidiomycota</taxon>
        <taxon>Agaricomycotina</taxon>
        <taxon>Agaricomycetes</taxon>
        <taxon>Polyporales</taxon>
        <taxon>Cerrenaceae</taxon>
        <taxon>Cerrena</taxon>
    </lineage>
</organism>
<sequence length="412" mass="44623">MDFWNRAQGKDKGKAKEVPMEEVDYTNSASSSPLTELSSLPDIDEPEASPAPLGLFDLEEVQAALFLCSLHSHHSTASDSKADENEVLRQLEPRVATNGVSKRPPRASSTRAAERIASSRAYAYEPTSSIQRESKPKTKRSTATHRHDDSAAHPPSSFPVPALRELRPRMDHKDAFPASLSAPPHNGIDTSESASVGPQSSISPIDEPSGSKTSARPQRSRNFPRRTPAPLTGVRTSSRTNGTLSELDDDDDDYLSLMEEPFVPSSSRAKISDPADKPRKRGRPPLHKKPITPAPAVVASNPITPSVPKAEASTATPSLKIRLPRLNTINQQASHSNTIHDDAPVPASLAPPTPPQPPKRGRGRPRKYPLDNHNRGPGRPPKSGPRRVERRASSSRTSATEIPLPDTQMALS</sequence>
<comment type="caution">
    <text evidence="2">The sequence shown here is derived from an EMBL/GenBank/DDBJ whole genome shotgun (WGS) entry which is preliminary data.</text>
</comment>